<evidence type="ECO:0000313" key="1">
    <source>
        <dbReference type="EMBL" id="CAG8485576.1"/>
    </source>
</evidence>
<name>A0ACA9KQT4_9GLOM</name>
<protein>
    <submittedName>
        <fullName evidence="1">2437_t:CDS:1</fullName>
    </submittedName>
</protein>
<organism evidence="1 2">
    <name type="scientific">Acaulospora colombiana</name>
    <dbReference type="NCBI Taxonomy" id="27376"/>
    <lineage>
        <taxon>Eukaryota</taxon>
        <taxon>Fungi</taxon>
        <taxon>Fungi incertae sedis</taxon>
        <taxon>Mucoromycota</taxon>
        <taxon>Glomeromycotina</taxon>
        <taxon>Glomeromycetes</taxon>
        <taxon>Diversisporales</taxon>
        <taxon>Acaulosporaceae</taxon>
        <taxon>Acaulospora</taxon>
    </lineage>
</organism>
<sequence>KKVFPQGQGFTGMKRQNEKTPTSRNLIRTISHLHQSHHPSTRSYPPTASECITTIGQSSPKLKAPLQQEIETCPNTLALGRKKRIQLALIKSYTSCSQVLVPLGCIRIPSNPPSNFWETYQFASAQFKSHPTKLTRRLVWILPALYRRPRYRPVPVDDVNSPSSLKENSHCESMDTPLTLGDGSTGPPSLKEGARTGSISFEPFALLIAHTGPSLHDIEL</sequence>
<gene>
    <name evidence="1" type="ORF">ACOLOM_LOCUS2166</name>
</gene>
<proteinExistence type="predicted"/>
<keyword evidence="2" id="KW-1185">Reference proteome</keyword>
<reference evidence="1" key="1">
    <citation type="submission" date="2021-06" db="EMBL/GenBank/DDBJ databases">
        <authorList>
            <person name="Kallberg Y."/>
            <person name="Tangrot J."/>
            <person name="Rosling A."/>
        </authorList>
    </citation>
    <scope>NUCLEOTIDE SEQUENCE</scope>
    <source>
        <strain evidence="1">CL356</strain>
    </source>
</reference>
<comment type="caution">
    <text evidence="1">The sequence shown here is derived from an EMBL/GenBank/DDBJ whole genome shotgun (WGS) entry which is preliminary data.</text>
</comment>
<accession>A0ACA9KQT4</accession>
<dbReference type="EMBL" id="CAJVPT010002697">
    <property type="protein sequence ID" value="CAG8485576.1"/>
    <property type="molecule type" value="Genomic_DNA"/>
</dbReference>
<feature type="non-terminal residue" evidence="1">
    <location>
        <position position="1"/>
    </location>
</feature>
<dbReference type="Proteomes" id="UP000789525">
    <property type="component" value="Unassembled WGS sequence"/>
</dbReference>
<evidence type="ECO:0000313" key="2">
    <source>
        <dbReference type="Proteomes" id="UP000789525"/>
    </source>
</evidence>